<accession>A0A8S0VPI3</accession>
<evidence type="ECO:0000313" key="2">
    <source>
        <dbReference type="Proteomes" id="UP000594638"/>
    </source>
</evidence>
<sequence length="101" mass="11115">MQIRSSGWLRVAPQGFASVTRPARAGGIFRRPFGFLADEQAGGCCFAPRARRLEARPARGFTFDQLHSLPARFLLNLSSARLGLAWRSSGRLGEKLARRAS</sequence>
<reference evidence="1 2" key="1">
    <citation type="submission" date="2019-12" db="EMBL/GenBank/DDBJ databases">
        <authorList>
            <person name="Alioto T."/>
            <person name="Alioto T."/>
            <person name="Gomez Garrido J."/>
        </authorList>
    </citation>
    <scope>NUCLEOTIDE SEQUENCE [LARGE SCALE GENOMIC DNA]</scope>
</reference>
<proteinExistence type="predicted"/>
<comment type="caution">
    <text evidence="1">The sequence shown here is derived from an EMBL/GenBank/DDBJ whole genome shotgun (WGS) entry which is preliminary data.</text>
</comment>
<dbReference type="Proteomes" id="UP000594638">
    <property type="component" value="Unassembled WGS sequence"/>
</dbReference>
<organism evidence="1 2">
    <name type="scientific">Olea europaea subsp. europaea</name>
    <dbReference type="NCBI Taxonomy" id="158383"/>
    <lineage>
        <taxon>Eukaryota</taxon>
        <taxon>Viridiplantae</taxon>
        <taxon>Streptophyta</taxon>
        <taxon>Embryophyta</taxon>
        <taxon>Tracheophyta</taxon>
        <taxon>Spermatophyta</taxon>
        <taxon>Magnoliopsida</taxon>
        <taxon>eudicotyledons</taxon>
        <taxon>Gunneridae</taxon>
        <taxon>Pentapetalae</taxon>
        <taxon>asterids</taxon>
        <taxon>lamiids</taxon>
        <taxon>Lamiales</taxon>
        <taxon>Oleaceae</taxon>
        <taxon>Oleeae</taxon>
        <taxon>Olea</taxon>
    </lineage>
</organism>
<protein>
    <submittedName>
        <fullName evidence="1">Uncharacterized protein</fullName>
    </submittedName>
</protein>
<dbReference type="EMBL" id="CACTIH010009724">
    <property type="protein sequence ID" value="CAA3032882.1"/>
    <property type="molecule type" value="Genomic_DNA"/>
</dbReference>
<gene>
    <name evidence="1" type="ORF">OLEA9_A117658</name>
</gene>
<name>A0A8S0VPI3_OLEEU</name>
<keyword evidence="2" id="KW-1185">Reference proteome</keyword>
<evidence type="ECO:0000313" key="1">
    <source>
        <dbReference type="EMBL" id="CAA3032882.1"/>
    </source>
</evidence>
<dbReference type="AlphaFoldDB" id="A0A8S0VPI3"/>
<dbReference type="Gramene" id="OE9A117658T1">
    <property type="protein sequence ID" value="OE9A117658C1"/>
    <property type="gene ID" value="OE9A117658"/>
</dbReference>